<sequence length="456" mass="52459">MPQNLSGHLMIHLTNYLHSRPPTLPDHQLNLSGPTGPPAHPNLAHYLASYLFKLKTAILKESKMGESEYEDISYQDFMQKAIKMEPRDEISEVSEEVEVSITLQLKNGFVEESNRVPEKLTAIEFAREVAVLFGDMIDRACANFISIYKLNRKFDSYATLKMTEHDCIAEGDRFVIKMFDFPSYEQDDRIFFKVLRSFNGSGRPNHCSSANASFLSRAKRLEAFLLLPSIYCPVIGKGTCVKLGDRNDQSENHFPFPVLPRLLPDMSFDKLLYDCRREDLPFKKMQLVQRVVAIYRHRGDILTRVKDDFEKDLRNQDSENLYDPDFADKFRNTFSFGVLKHCSNGVAEDVRKNLRVISLRNEWASDADGRCLKALQMIGAFLDIPSLDCLHGIMVRIDGADVLQKQRKYSWVSPLIVHCTLPVDQYFILMCNEMIPVRVGVIEALRDYIFCINTWD</sequence>
<proteinExistence type="predicted"/>
<keyword evidence="1" id="KW-1185">Reference proteome</keyword>
<protein>
    <submittedName>
        <fullName evidence="2">Uncharacterized protein</fullName>
    </submittedName>
</protein>
<evidence type="ECO:0000313" key="1">
    <source>
        <dbReference type="Proteomes" id="UP000887574"/>
    </source>
</evidence>
<name>A0A915DVJ8_9BILA</name>
<evidence type="ECO:0000313" key="2">
    <source>
        <dbReference type="WBParaSite" id="jg23642.2"/>
    </source>
</evidence>
<organism evidence="1 2">
    <name type="scientific">Ditylenchus dipsaci</name>
    <dbReference type="NCBI Taxonomy" id="166011"/>
    <lineage>
        <taxon>Eukaryota</taxon>
        <taxon>Metazoa</taxon>
        <taxon>Ecdysozoa</taxon>
        <taxon>Nematoda</taxon>
        <taxon>Chromadorea</taxon>
        <taxon>Rhabditida</taxon>
        <taxon>Tylenchina</taxon>
        <taxon>Tylenchomorpha</taxon>
        <taxon>Sphaerularioidea</taxon>
        <taxon>Anguinidae</taxon>
        <taxon>Anguininae</taxon>
        <taxon>Ditylenchus</taxon>
    </lineage>
</organism>
<reference evidence="2" key="1">
    <citation type="submission" date="2022-11" db="UniProtKB">
        <authorList>
            <consortium name="WormBaseParasite"/>
        </authorList>
    </citation>
    <scope>IDENTIFICATION</scope>
</reference>
<dbReference type="AlphaFoldDB" id="A0A915DVJ8"/>
<dbReference type="WBParaSite" id="jg23642.2">
    <property type="protein sequence ID" value="jg23642.2"/>
    <property type="gene ID" value="jg23642"/>
</dbReference>
<accession>A0A915DVJ8</accession>
<dbReference type="Proteomes" id="UP000887574">
    <property type="component" value="Unplaced"/>
</dbReference>